<keyword evidence="8" id="KW-0999">Mitochondrion inner membrane</keyword>
<evidence type="ECO:0000256" key="4">
    <source>
        <dbReference type="ARBA" id="ARBA00011533"/>
    </source>
</evidence>
<dbReference type="PANTHER" id="PTHR12485:SF1">
    <property type="entry name" value="NADH DEHYDROGENASE [UBIQUINONE] 1 ALPHA SUBCOMPLEX SUBUNIT 7"/>
    <property type="match status" value="1"/>
</dbReference>
<comment type="subcellular location">
    <subcellularLocation>
        <location evidence="2">Mitochondrion inner membrane</location>
        <topology evidence="2">Peripheral membrane protein</topology>
        <orientation evidence="2">Matrix side</orientation>
    </subcellularLocation>
</comment>
<comment type="caution">
    <text evidence="15">The sequence shown here is derived from an EMBL/GenBank/DDBJ whole genome shotgun (WGS) entry which is preliminary data.</text>
</comment>
<proteinExistence type="inferred from homology"/>
<evidence type="ECO:0000313" key="15">
    <source>
        <dbReference type="EMBL" id="KAF6216420.1"/>
    </source>
</evidence>
<evidence type="ECO:0000256" key="7">
    <source>
        <dbReference type="ARBA" id="ARBA00022660"/>
    </source>
</evidence>
<evidence type="ECO:0000256" key="10">
    <source>
        <dbReference type="ARBA" id="ARBA00022990"/>
    </source>
</evidence>
<protein>
    <recommendedName>
        <fullName evidence="5">NADH dehydrogenase [ubiquinone] 1 alpha subcomplex subunit 7</fullName>
    </recommendedName>
    <alternativeName>
        <fullName evidence="14">Complex I-B14.5a</fullName>
    </alternativeName>
    <alternativeName>
        <fullName evidence="13">NADH-ubiquinone oxidoreductase subunit B14.5a</fullName>
    </alternativeName>
</protein>
<dbReference type="OrthoDB" id="10063829at2759"/>
<keyword evidence="12" id="KW-0472">Membrane</keyword>
<evidence type="ECO:0000256" key="11">
    <source>
        <dbReference type="ARBA" id="ARBA00023128"/>
    </source>
</evidence>
<evidence type="ECO:0000256" key="14">
    <source>
        <dbReference type="ARBA" id="ARBA00033401"/>
    </source>
</evidence>
<reference evidence="15" key="1">
    <citation type="journal article" date="2021" name="Mol. Ecol. Resour.">
        <title>Apolygus lucorum genome provides insights into omnivorousness and mesophyll feeding.</title>
        <authorList>
            <person name="Liu Y."/>
            <person name="Liu H."/>
            <person name="Wang H."/>
            <person name="Huang T."/>
            <person name="Liu B."/>
            <person name="Yang B."/>
            <person name="Yin L."/>
            <person name="Li B."/>
            <person name="Zhang Y."/>
            <person name="Zhang S."/>
            <person name="Jiang F."/>
            <person name="Zhang X."/>
            <person name="Ren Y."/>
            <person name="Wang B."/>
            <person name="Wang S."/>
            <person name="Lu Y."/>
            <person name="Wu K."/>
            <person name="Fan W."/>
            <person name="Wang G."/>
        </authorList>
    </citation>
    <scope>NUCLEOTIDE SEQUENCE</scope>
    <source>
        <strain evidence="15">12Hb</strain>
    </source>
</reference>
<keyword evidence="16" id="KW-1185">Reference proteome</keyword>
<name>A0A6A4KGU4_APOLU</name>
<comment type="similarity">
    <text evidence="3">Belongs to the complex I NDUFA7 subunit family.</text>
</comment>
<sequence length="106" mass="11533">MGKVEPRAVTPVLSAIRNFLLGRNHTSPLRFGDYYAARTQPPPDVPGGPAHILSNNYYYTRDGRREVAPPRVIADASGVKQIAAPPAGKDVSPSGLKVPGKQWKWD</sequence>
<accession>A0A6A4KGU4</accession>
<keyword evidence="6" id="KW-0813">Transport</keyword>
<evidence type="ECO:0000256" key="5">
    <source>
        <dbReference type="ARBA" id="ARBA00016383"/>
    </source>
</evidence>
<keyword evidence="11" id="KW-0496">Mitochondrion</keyword>
<dbReference type="PANTHER" id="PTHR12485">
    <property type="entry name" value="NADH-UBIQUINONE OXIDOREDUCTASE SUBUNIT B"/>
    <property type="match status" value="1"/>
</dbReference>
<keyword evidence="10" id="KW-0007">Acetylation</keyword>
<evidence type="ECO:0000256" key="9">
    <source>
        <dbReference type="ARBA" id="ARBA00022982"/>
    </source>
</evidence>
<evidence type="ECO:0000256" key="3">
    <source>
        <dbReference type="ARBA" id="ARBA00005482"/>
    </source>
</evidence>
<evidence type="ECO:0000313" key="16">
    <source>
        <dbReference type="Proteomes" id="UP000466442"/>
    </source>
</evidence>
<gene>
    <name evidence="15" type="ORF">GE061_000762</name>
</gene>
<keyword evidence="7" id="KW-0679">Respiratory chain</keyword>
<keyword evidence="9" id="KW-0249">Electron transport</keyword>
<evidence type="ECO:0000256" key="12">
    <source>
        <dbReference type="ARBA" id="ARBA00023136"/>
    </source>
</evidence>
<dbReference type="InterPro" id="IPR009947">
    <property type="entry name" value="NDUA7"/>
</dbReference>
<dbReference type="GO" id="GO:0006120">
    <property type="term" value="P:mitochondrial electron transport, NADH to ubiquinone"/>
    <property type="evidence" value="ECO:0007669"/>
    <property type="project" value="TreeGrafter"/>
</dbReference>
<evidence type="ECO:0000256" key="8">
    <source>
        <dbReference type="ARBA" id="ARBA00022792"/>
    </source>
</evidence>
<dbReference type="GO" id="GO:0005743">
    <property type="term" value="C:mitochondrial inner membrane"/>
    <property type="evidence" value="ECO:0007669"/>
    <property type="project" value="UniProtKB-SubCell"/>
</dbReference>
<comment type="subunit">
    <text evidence="4">Complex I is composed of 45 different subunits.</text>
</comment>
<organism evidence="15 16">
    <name type="scientific">Apolygus lucorum</name>
    <name type="common">Small green plant bug</name>
    <name type="synonym">Lygocoris lucorum</name>
    <dbReference type="NCBI Taxonomy" id="248454"/>
    <lineage>
        <taxon>Eukaryota</taxon>
        <taxon>Metazoa</taxon>
        <taxon>Ecdysozoa</taxon>
        <taxon>Arthropoda</taxon>
        <taxon>Hexapoda</taxon>
        <taxon>Insecta</taxon>
        <taxon>Pterygota</taxon>
        <taxon>Neoptera</taxon>
        <taxon>Paraneoptera</taxon>
        <taxon>Hemiptera</taxon>
        <taxon>Heteroptera</taxon>
        <taxon>Panheteroptera</taxon>
        <taxon>Cimicomorpha</taxon>
        <taxon>Miridae</taxon>
        <taxon>Mirini</taxon>
        <taxon>Apolygus</taxon>
    </lineage>
</organism>
<evidence type="ECO:0000256" key="1">
    <source>
        <dbReference type="ARBA" id="ARBA00003195"/>
    </source>
</evidence>
<evidence type="ECO:0000256" key="13">
    <source>
        <dbReference type="ARBA" id="ARBA00030360"/>
    </source>
</evidence>
<dbReference type="AlphaFoldDB" id="A0A6A4KGU4"/>
<dbReference type="Pfam" id="PF07347">
    <property type="entry name" value="CI-B14_5a"/>
    <property type="match status" value="1"/>
</dbReference>
<evidence type="ECO:0000256" key="6">
    <source>
        <dbReference type="ARBA" id="ARBA00022448"/>
    </source>
</evidence>
<evidence type="ECO:0000256" key="2">
    <source>
        <dbReference type="ARBA" id="ARBA00004443"/>
    </source>
</evidence>
<comment type="function">
    <text evidence="1">Accessory subunit of the mitochondrial membrane respiratory chain NADH dehydrogenase (Complex I), that is believed not to be involved in catalysis. Complex I functions in the transfer of electrons from NADH to the respiratory chain. The immediate electron acceptor for the enzyme is believed to be ubiquinone.</text>
</comment>
<dbReference type="EMBL" id="WIXP02000001">
    <property type="protein sequence ID" value="KAF6216420.1"/>
    <property type="molecule type" value="Genomic_DNA"/>
</dbReference>
<dbReference type="Proteomes" id="UP000466442">
    <property type="component" value="Linkage Group LG1"/>
</dbReference>